<protein>
    <recommendedName>
        <fullName evidence="4">DUF4239 domain-containing protein</fullName>
    </recommendedName>
</protein>
<dbReference type="EMBL" id="MWML01000008">
    <property type="protein sequence ID" value="TCG09676.1"/>
    <property type="molecule type" value="Genomic_DNA"/>
</dbReference>
<organism evidence="2 3">
    <name type="scientific">Paraburkholderia steynii</name>
    <dbReference type="NCBI Taxonomy" id="1245441"/>
    <lineage>
        <taxon>Bacteria</taxon>
        <taxon>Pseudomonadati</taxon>
        <taxon>Pseudomonadota</taxon>
        <taxon>Betaproteobacteria</taxon>
        <taxon>Burkholderiales</taxon>
        <taxon>Burkholderiaceae</taxon>
        <taxon>Paraburkholderia</taxon>
    </lineage>
</organism>
<accession>A0A4R0XGK7</accession>
<gene>
    <name evidence="2" type="ORF">BZM27_04215</name>
</gene>
<reference evidence="2 3" key="1">
    <citation type="submission" date="2017-02" db="EMBL/GenBank/DDBJ databases">
        <title>Paraburkholderia sophoroidis sp. nov. and Paraburkholderia steynii sp. nov. rhizobial symbionts of the fynbos legume Hypocalyptus sophoroides.</title>
        <authorList>
            <person name="Steenkamp E.T."/>
            <person name="Beukes C.W."/>
            <person name="Van Zyl E."/>
            <person name="Avontuur J."/>
            <person name="Chan W.Y."/>
            <person name="Hassen A."/>
            <person name="Palmer M."/>
            <person name="Mthombeni L."/>
            <person name="Phalane F."/>
            <person name="Sereme K."/>
            <person name="Venter S.N."/>
        </authorList>
    </citation>
    <scope>NUCLEOTIDE SEQUENCE [LARGE SCALE GENOMIC DNA]</scope>
    <source>
        <strain evidence="2 3">HC1.1ba</strain>
    </source>
</reference>
<proteinExistence type="predicted"/>
<evidence type="ECO:0008006" key="4">
    <source>
        <dbReference type="Google" id="ProtNLM"/>
    </source>
</evidence>
<keyword evidence="1" id="KW-1133">Transmembrane helix</keyword>
<dbReference type="InterPro" id="IPR025333">
    <property type="entry name" value="DUF4239"/>
</dbReference>
<keyword evidence="3" id="KW-1185">Reference proteome</keyword>
<dbReference type="Pfam" id="PF14023">
    <property type="entry name" value="Bestrophin-like"/>
    <property type="match status" value="1"/>
</dbReference>
<keyword evidence="1" id="KW-0472">Membrane</keyword>
<dbReference type="Proteomes" id="UP000294200">
    <property type="component" value="Unassembled WGS sequence"/>
</dbReference>
<evidence type="ECO:0000256" key="1">
    <source>
        <dbReference type="SAM" id="Phobius"/>
    </source>
</evidence>
<evidence type="ECO:0000313" key="2">
    <source>
        <dbReference type="EMBL" id="TCG09676.1"/>
    </source>
</evidence>
<keyword evidence="1" id="KW-0812">Transmembrane</keyword>
<dbReference type="AlphaFoldDB" id="A0A4R0XGK7"/>
<comment type="caution">
    <text evidence="2">The sequence shown here is derived from an EMBL/GenBank/DDBJ whole genome shotgun (WGS) entry which is preliminary data.</text>
</comment>
<feature type="transmembrane region" description="Helical" evidence="1">
    <location>
        <begin position="207"/>
        <end position="228"/>
    </location>
</feature>
<feature type="transmembrane region" description="Helical" evidence="1">
    <location>
        <begin position="182"/>
        <end position="201"/>
    </location>
</feature>
<evidence type="ECO:0000313" key="3">
    <source>
        <dbReference type="Proteomes" id="UP000294200"/>
    </source>
</evidence>
<sequence length="254" mass="27582">MAAFVDHPVVLFLVLLVLFIAAAAIGALTQRRLLILRDEDRDDFNVVQGATLTLLALLIGFSLSMAVNRYDQRKNLEENEANAIGTEYARADLADPPVSAQIKNALAHFTQLRLAHFRTRDPEEIARLERDTAQSESQLWSLATQVGKDKPNPIGATVVTGMNDVLNAQDYSEAALINRIPIGTWVLMIAIGLVGCAVQGYGARGSLSRSLLIAILPVTIALSLALIADIDSPRGGMIHVEPQNLARLVQSLQR</sequence>
<name>A0A4R0XGK7_9BURK</name>
<feature type="transmembrane region" description="Helical" evidence="1">
    <location>
        <begin position="47"/>
        <end position="67"/>
    </location>
</feature>